<organism evidence="1 2">
    <name type="scientific">Trichoglossum hirsutum</name>
    <dbReference type="NCBI Taxonomy" id="265104"/>
    <lineage>
        <taxon>Eukaryota</taxon>
        <taxon>Fungi</taxon>
        <taxon>Dikarya</taxon>
        <taxon>Ascomycota</taxon>
        <taxon>Pezizomycotina</taxon>
        <taxon>Geoglossomycetes</taxon>
        <taxon>Geoglossales</taxon>
        <taxon>Geoglossaceae</taxon>
        <taxon>Trichoglossum</taxon>
    </lineage>
</organism>
<dbReference type="EMBL" id="JAGHQM010000926">
    <property type="protein sequence ID" value="KAH0557055.1"/>
    <property type="molecule type" value="Genomic_DNA"/>
</dbReference>
<dbReference type="Proteomes" id="UP000750711">
    <property type="component" value="Unassembled WGS sequence"/>
</dbReference>
<dbReference type="AlphaFoldDB" id="A0A9P8L9R0"/>
<reference evidence="1" key="1">
    <citation type="submission" date="2021-03" db="EMBL/GenBank/DDBJ databases">
        <title>Comparative genomics and phylogenomic investigation of the class Geoglossomycetes provide insights into ecological specialization and systematics.</title>
        <authorList>
            <person name="Melie T."/>
            <person name="Pirro S."/>
            <person name="Miller A.N."/>
            <person name="Quandt A."/>
        </authorList>
    </citation>
    <scope>NUCLEOTIDE SEQUENCE</scope>
    <source>
        <strain evidence="1">CAQ_001_2017</strain>
    </source>
</reference>
<evidence type="ECO:0000313" key="2">
    <source>
        <dbReference type="Proteomes" id="UP000750711"/>
    </source>
</evidence>
<dbReference type="PANTHER" id="PTHR34706">
    <property type="entry name" value="SLR1338 PROTEIN"/>
    <property type="match status" value="1"/>
</dbReference>
<keyword evidence="2" id="KW-1185">Reference proteome</keyword>
<accession>A0A9P8L9R0</accession>
<name>A0A9P8L9R0_9PEZI</name>
<gene>
    <name evidence="1" type="ORF">GP486_005157</name>
</gene>
<dbReference type="PANTHER" id="PTHR34706:SF1">
    <property type="entry name" value="VWFA DOMAIN-CONTAINING PROTEIN"/>
    <property type="match status" value="1"/>
</dbReference>
<protein>
    <recommendedName>
        <fullName evidence="3">VWFA domain-containing protein</fullName>
    </recommendedName>
</protein>
<evidence type="ECO:0008006" key="3">
    <source>
        <dbReference type="Google" id="ProtNLM"/>
    </source>
</evidence>
<comment type="caution">
    <text evidence="1">The sequence shown here is derived from an EMBL/GenBank/DDBJ whole genome shotgun (WGS) entry which is preliminary data.</text>
</comment>
<sequence length="237" mass="27026">MFTASHHDDVQKTIRDILKNPSDDREKQRRFYTSYGTRGSQNSYIHHVEPEEVKSLRRLQERDTVFIIDDTPSMQARANCDDVNSQTHWDMLTDALRHITDIAAKWATNGVDVRFLIDNHLNRSVKNVPTILDLLSQVDLERGEGGTLMPYLSRYVENRGSPQISNPLNVITITDSSADDPLETELLLEKVARQLGTARAPRFQIGIQLVQIGDDGETTRCLKDLDDRLEKKDRNVG</sequence>
<evidence type="ECO:0000313" key="1">
    <source>
        <dbReference type="EMBL" id="KAH0557055.1"/>
    </source>
</evidence>
<proteinExistence type="predicted"/>